<dbReference type="InterPro" id="IPR051701">
    <property type="entry name" value="Mito_OM_Translocase_MSP1"/>
</dbReference>
<keyword evidence="4" id="KW-1133">Transmembrane helix</keyword>
<dbReference type="PANTHER" id="PTHR45644">
    <property type="entry name" value="AAA ATPASE, PUTATIVE (AFU_ORTHOLOGUE AFUA_2G12920)-RELATED-RELATED"/>
    <property type="match status" value="1"/>
</dbReference>
<evidence type="ECO:0000256" key="1">
    <source>
        <dbReference type="ARBA" id="ARBA00022741"/>
    </source>
</evidence>
<sequence>MENRETKLQKLVLYVARATFSSLVIFVGLKYLDPNREASKKALERRKEISKRLGRPLIDTNSYEHMSSFILNQKDVIASNVINPDHIDVELNSIGGLEAIKQSLYNLVILPLRRPELFSYGKLLGPQKGVLLYGPPGTGKTMLAKAIAKESGAFFINVTMSDLMSTYFGDTQKLVPTPNDDTHEGSTCVGREGGLHQPVGVVSSHETDNSEQIQFSGSESISQQPGYDVESATPLDENIMSEGNSGSNHRVPNQTEEVNLRKSSRVSKLPAKLNDFVLNTSTKYGKWF</sequence>
<dbReference type="PANTHER" id="PTHR45644:SF3">
    <property type="entry name" value="FI08533P-RELATED"/>
    <property type="match status" value="1"/>
</dbReference>
<reference evidence="6 7" key="1">
    <citation type="journal article" date="2018" name="Mol. Plant">
        <title>The genome of Artemisia annua provides insight into the evolution of Asteraceae family and artemisinin biosynthesis.</title>
        <authorList>
            <person name="Shen Q."/>
            <person name="Zhang L."/>
            <person name="Liao Z."/>
            <person name="Wang S."/>
            <person name="Yan T."/>
            <person name="Shi P."/>
            <person name="Liu M."/>
            <person name="Fu X."/>
            <person name="Pan Q."/>
            <person name="Wang Y."/>
            <person name="Lv Z."/>
            <person name="Lu X."/>
            <person name="Zhang F."/>
            <person name="Jiang W."/>
            <person name="Ma Y."/>
            <person name="Chen M."/>
            <person name="Hao X."/>
            <person name="Li L."/>
            <person name="Tang Y."/>
            <person name="Lv G."/>
            <person name="Zhou Y."/>
            <person name="Sun X."/>
            <person name="Brodelius P.E."/>
            <person name="Rose J.K.C."/>
            <person name="Tang K."/>
        </authorList>
    </citation>
    <scope>NUCLEOTIDE SEQUENCE [LARGE SCALE GENOMIC DNA]</scope>
    <source>
        <strain evidence="7">cv. Huhao1</strain>
        <tissue evidence="6">Leaf</tissue>
    </source>
</reference>
<dbReference type="InterPro" id="IPR003959">
    <property type="entry name" value="ATPase_AAA_core"/>
</dbReference>
<dbReference type="InterPro" id="IPR027417">
    <property type="entry name" value="P-loop_NTPase"/>
</dbReference>
<dbReference type="STRING" id="35608.A0A2U1LMR4"/>
<name>A0A2U1LMR4_ARTAN</name>
<organism evidence="6 7">
    <name type="scientific">Artemisia annua</name>
    <name type="common">Sweet wormwood</name>
    <dbReference type="NCBI Taxonomy" id="35608"/>
    <lineage>
        <taxon>Eukaryota</taxon>
        <taxon>Viridiplantae</taxon>
        <taxon>Streptophyta</taxon>
        <taxon>Embryophyta</taxon>
        <taxon>Tracheophyta</taxon>
        <taxon>Spermatophyta</taxon>
        <taxon>Magnoliopsida</taxon>
        <taxon>eudicotyledons</taxon>
        <taxon>Gunneridae</taxon>
        <taxon>Pentapetalae</taxon>
        <taxon>asterids</taxon>
        <taxon>campanulids</taxon>
        <taxon>Asterales</taxon>
        <taxon>Asteraceae</taxon>
        <taxon>Asteroideae</taxon>
        <taxon>Anthemideae</taxon>
        <taxon>Artemisiinae</taxon>
        <taxon>Artemisia</taxon>
    </lineage>
</organism>
<keyword evidence="6" id="KW-0378">Hydrolase</keyword>
<dbReference type="Gene3D" id="3.40.50.300">
    <property type="entry name" value="P-loop containing nucleotide triphosphate hydrolases"/>
    <property type="match status" value="1"/>
</dbReference>
<dbReference type="OrthoDB" id="10254455at2759"/>
<feature type="compositionally biased region" description="Polar residues" evidence="3">
    <location>
        <begin position="210"/>
        <end position="225"/>
    </location>
</feature>
<feature type="domain" description="ATPase AAA-type core" evidence="5">
    <location>
        <begin position="130"/>
        <end position="177"/>
    </location>
</feature>
<evidence type="ECO:0000256" key="3">
    <source>
        <dbReference type="SAM" id="MobiDB-lite"/>
    </source>
</evidence>
<dbReference type="SUPFAM" id="SSF52540">
    <property type="entry name" value="P-loop containing nucleoside triphosphate hydrolases"/>
    <property type="match status" value="1"/>
</dbReference>
<dbReference type="GO" id="GO:0005524">
    <property type="term" value="F:ATP binding"/>
    <property type="evidence" value="ECO:0007669"/>
    <property type="project" value="UniProtKB-KW"/>
</dbReference>
<keyword evidence="7" id="KW-1185">Reference proteome</keyword>
<accession>A0A2U1LMR4</accession>
<keyword evidence="2" id="KW-0067">ATP-binding</keyword>
<evidence type="ECO:0000256" key="2">
    <source>
        <dbReference type="ARBA" id="ARBA00022840"/>
    </source>
</evidence>
<dbReference type="GO" id="GO:0005741">
    <property type="term" value="C:mitochondrial outer membrane"/>
    <property type="evidence" value="ECO:0007669"/>
    <property type="project" value="TreeGrafter"/>
</dbReference>
<feature type="transmembrane region" description="Helical" evidence="4">
    <location>
        <begin position="12"/>
        <end position="32"/>
    </location>
</feature>
<feature type="region of interest" description="Disordered" evidence="3">
    <location>
        <begin position="205"/>
        <end position="228"/>
    </location>
</feature>
<comment type="caution">
    <text evidence="6">The sequence shown here is derived from an EMBL/GenBank/DDBJ whole genome shotgun (WGS) entry which is preliminary data.</text>
</comment>
<dbReference type="GO" id="GO:0016887">
    <property type="term" value="F:ATP hydrolysis activity"/>
    <property type="evidence" value="ECO:0007669"/>
    <property type="project" value="InterPro"/>
</dbReference>
<dbReference type="AlphaFoldDB" id="A0A2U1LMR4"/>
<evidence type="ECO:0000313" key="6">
    <source>
        <dbReference type="EMBL" id="PWA50291.1"/>
    </source>
</evidence>
<protein>
    <submittedName>
        <fullName evidence="6">P-loop containing nucleoside triphosphate hydrolases superfamily protein</fullName>
    </submittedName>
</protein>
<evidence type="ECO:0000256" key="4">
    <source>
        <dbReference type="SAM" id="Phobius"/>
    </source>
</evidence>
<keyword evidence="4" id="KW-0472">Membrane</keyword>
<dbReference type="EMBL" id="PKPP01008593">
    <property type="protein sequence ID" value="PWA50291.1"/>
    <property type="molecule type" value="Genomic_DNA"/>
</dbReference>
<dbReference type="Proteomes" id="UP000245207">
    <property type="component" value="Unassembled WGS sequence"/>
</dbReference>
<evidence type="ECO:0000313" key="7">
    <source>
        <dbReference type="Proteomes" id="UP000245207"/>
    </source>
</evidence>
<dbReference type="Pfam" id="PF00004">
    <property type="entry name" value="AAA"/>
    <property type="match status" value="1"/>
</dbReference>
<evidence type="ECO:0000259" key="5">
    <source>
        <dbReference type="Pfam" id="PF00004"/>
    </source>
</evidence>
<keyword evidence="4" id="KW-0812">Transmembrane</keyword>
<proteinExistence type="predicted"/>
<gene>
    <name evidence="6" type="ORF">CTI12_AA474450</name>
</gene>
<keyword evidence="1" id="KW-0547">Nucleotide-binding</keyword>